<feature type="domain" description="Methyltransferase" evidence="3">
    <location>
        <begin position="38"/>
        <end position="149"/>
    </location>
</feature>
<dbReference type="Pfam" id="PF13847">
    <property type="entry name" value="Methyltransf_31"/>
    <property type="match status" value="1"/>
</dbReference>
<keyword evidence="5" id="KW-1185">Reference proteome</keyword>
<dbReference type="OrthoDB" id="10017101at2759"/>
<keyword evidence="1" id="KW-0808">Transferase</keyword>
<dbReference type="InterPro" id="IPR050447">
    <property type="entry name" value="Erg6_SMT_methyltransf"/>
</dbReference>
<evidence type="ECO:0000313" key="4">
    <source>
        <dbReference type="EMBL" id="KAG5417750.1"/>
    </source>
</evidence>
<evidence type="ECO:0000256" key="2">
    <source>
        <dbReference type="ARBA" id="ARBA00038188"/>
    </source>
</evidence>
<dbReference type="InterPro" id="IPR025714">
    <property type="entry name" value="Methyltranfer_dom"/>
</dbReference>
<evidence type="ECO:0000259" key="3">
    <source>
        <dbReference type="Pfam" id="PF13847"/>
    </source>
</evidence>
<accession>A0A8H7ZE39</accession>
<dbReference type="GO" id="GO:0005783">
    <property type="term" value="C:endoplasmic reticulum"/>
    <property type="evidence" value="ECO:0007669"/>
    <property type="project" value="TreeGrafter"/>
</dbReference>
<dbReference type="GO" id="GO:0016126">
    <property type="term" value="P:sterol biosynthetic process"/>
    <property type="evidence" value="ECO:0007669"/>
    <property type="project" value="TreeGrafter"/>
</dbReference>
<proteinExistence type="inferred from homology"/>
<dbReference type="SUPFAM" id="SSF53335">
    <property type="entry name" value="S-adenosyl-L-methionine-dependent methyltransferases"/>
    <property type="match status" value="1"/>
</dbReference>
<gene>
    <name evidence="4" type="ORF">I9W82_005386</name>
</gene>
<reference evidence="4 5" key="1">
    <citation type="submission" date="2020-12" db="EMBL/GenBank/DDBJ databases">
        <title>Effect of drift, selection, and recombination on the evolution of hybrid genomes in Candida yeast pathogens.</title>
        <authorList>
            <person name="Mixao V."/>
            <person name="Ksiezopolska E."/>
            <person name="Saus E."/>
            <person name="Boekhout T."/>
            <person name="Gacser A."/>
            <person name="Gabaldon T."/>
        </authorList>
    </citation>
    <scope>NUCLEOTIDE SEQUENCE [LARGE SCALE GENOMIC DNA]</scope>
    <source>
        <strain evidence="4 5">BP57</strain>
    </source>
</reference>
<dbReference type="AlphaFoldDB" id="A0A8H7ZE39"/>
<sequence>MSSEQAYYSKGYKKSVSDTHAIRTVENSVKFITNVLEPDFKVLDVGCGPGSITIDLAKNYLTKGGSVIGVEPTEDVINAANSLKQSSGADVDNVSFKIGSIYNLPFEDNTFDLVYAHQVVVHLADPIKALKELARITKPGKFVAIKDGDMDSIIIDPPKYDILREYNIASALNRGSTDIKAGRKLFRRAIEAGYRPSNITTTTSTMLRTGLNKDKQVWGDLLVKRVQGGGDTIVADDEKKNEDAKQKAIEKIKEWRDDETSLWSAVNFEIIYKKPQ</sequence>
<evidence type="ECO:0000256" key="1">
    <source>
        <dbReference type="ARBA" id="ARBA00022679"/>
    </source>
</evidence>
<dbReference type="Proteomes" id="UP000669133">
    <property type="component" value="Unassembled WGS sequence"/>
</dbReference>
<name>A0A8H7ZE39_9ASCO</name>
<dbReference type="GO" id="GO:0003838">
    <property type="term" value="F:sterol 24-C-methyltransferase activity"/>
    <property type="evidence" value="ECO:0007669"/>
    <property type="project" value="TreeGrafter"/>
</dbReference>
<dbReference type="RefSeq" id="XP_067546866.1">
    <property type="nucleotide sequence ID" value="XM_067694557.1"/>
</dbReference>
<dbReference type="GeneID" id="93654015"/>
<protein>
    <recommendedName>
        <fullName evidence="3">Methyltransferase domain-containing protein</fullName>
    </recommendedName>
</protein>
<dbReference type="Gene3D" id="3.40.50.150">
    <property type="entry name" value="Vaccinia Virus protein VP39"/>
    <property type="match status" value="1"/>
</dbReference>
<dbReference type="InterPro" id="IPR029063">
    <property type="entry name" value="SAM-dependent_MTases_sf"/>
</dbReference>
<dbReference type="PANTHER" id="PTHR44068">
    <property type="entry name" value="ZGC:194242"/>
    <property type="match status" value="1"/>
</dbReference>
<evidence type="ECO:0000313" key="5">
    <source>
        <dbReference type="Proteomes" id="UP000669133"/>
    </source>
</evidence>
<comment type="caution">
    <text evidence="4">The sequence shown here is derived from an EMBL/GenBank/DDBJ whole genome shotgun (WGS) entry which is preliminary data.</text>
</comment>
<organism evidence="4 5">
    <name type="scientific">Candida metapsilosis</name>
    <dbReference type="NCBI Taxonomy" id="273372"/>
    <lineage>
        <taxon>Eukaryota</taxon>
        <taxon>Fungi</taxon>
        <taxon>Dikarya</taxon>
        <taxon>Ascomycota</taxon>
        <taxon>Saccharomycotina</taxon>
        <taxon>Pichiomycetes</taxon>
        <taxon>Debaryomycetaceae</taxon>
        <taxon>Candida/Lodderomyces clade</taxon>
        <taxon>Candida</taxon>
    </lineage>
</organism>
<dbReference type="CDD" id="cd02440">
    <property type="entry name" value="AdoMet_MTases"/>
    <property type="match status" value="1"/>
</dbReference>
<comment type="similarity">
    <text evidence="2">Belongs to the class I-like SAM-binding methyltransferase superfamily. Erg6/SMT family.</text>
</comment>
<dbReference type="EMBL" id="JAEOAQ010000007">
    <property type="protein sequence ID" value="KAG5417750.1"/>
    <property type="molecule type" value="Genomic_DNA"/>
</dbReference>
<dbReference type="PANTHER" id="PTHR44068:SF1">
    <property type="entry name" value="HYPOTHETICAL LOC100005854"/>
    <property type="match status" value="1"/>
</dbReference>